<dbReference type="PANTHER" id="PTHR11153:SF8">
    <property type="entry name" value="SIDEROFLEXIN-1"/>
    <property type="match status" value="1"/>
</dbReference>
<proteinExistence type="inferred from homology"/>
<evidence type="ECO:0000256" key="2">
    <source>
        <dbReference type="ARBA" id="ARBA00005974"/>
    </source>
</evidence>
<evidence type="ECO:0000313" key="10">
    <source>
        <dbReference type="EMBL" id="JAT31814.1"/>
    </source>
</evidence>
<keyword evidence="6 9" id="KW-1133">Transmembrane helix</keyword>
<evidence type="ECO:0000256" key="3">
    <source>
        <dbReference type="ARBA" id="ARBA00022448"/>
    </source>
</evidence>
<dbReference type="GO" id="GO:0140300">
    <property type="term" value="P:serine import into mitochondrion"/>
    <property type="evidence" value="ECO:0007669"/>
    <property type="project" value="TreeGrafter"/>
</dbReference>
<dbReference type="InterPro" id="IPR004686">
    <property type="entry name" value="Mtc"/>
</dbReference>
<organism evidence="10">
    <name type="scientific">Graphocephala atropunctata</name>
    <dbReference type="NCBI Taxonomy" id="36148"/>
    <lineage>
        <taxon>Eukaryota</taxon>
        <taxon>Metazoa</taxon>
        <taxon>Ecdysozoa</taxon>
        <taxon>Arthropoda</taxon>
        <taxon>Hexapoda</taxon>
        <taxon>Insecta</taxon>
        <taxon>Pterygota</taxon>
        <taxon>Neoptera</taxon>
        <taxon>Paraneoptera</taxon>
        <taxon>Hemiptera</taxon>
        <taxon>Auchenorrhyncha</taxon>
        <taxon>Membracoidea</taxon>
        <taxon>Cicadellidae</taxon>
        <taxon>Cicadellinae</taxon>
        <taxon>Cicadellini</taxon>
        <taxon>Graphocephala</taxon>
    </lineage>
</organism>
<keyword evidence="5" id="KW-0029">Amino-acid transport</keyword>
<evidence type="ECO:0000256" key="7">
    <source>
        <dbReference type="ARBA" id="ARBA00023128"/>
    </source>
</evidence>
<comment type="similarity">
    <text evidence="2">Belongs to the sideroflexin family.</text>
</comment>
<dbReference type="AlphaFoldDB" id="A0A1B6M7G3"/>
<evidence type="ECO:0000256" key="1">
    <source>
        <dbReference type="ARBA" id="ARBA00004225"/>
    </source>
</evidence>
<keyword evidence="8 9" id="KW-0472">Membrane</keyword>
<feature type="transmembrane region" description="Helical" evidence="9">
    <location>
        <begin position="358"/>
        <end position="377"/>
    </location>
</feature>
<evidence type="ECO:0000256" key="4">
    <source>
        <dbReference type="ARBA" id="ARBA00022692"/>
    </source>
</evidence>
<dbReference type="GO" id="GO:0005743">
    <property type="term" value="C:mitochondrial inner membrane"/>
    <property type="evidence" value="ECO:0007669"/>
    <property type="project" value="TreeGrafter"/>
</dbReference>
<accession>A0A1B6M7G3</accession>
<dbReference type="EMBL" id="GEBQ01008163">
    <property type="protein sequence ID" value="JAT31814.1"/>
    <property type="molecule type" value="Transcribed_RNA"/>
</dbReference>
<protein>
    <recommendedName>
        <fullName evidence="11">Sidoreflexin</fullName>
    </recommendedName>
</protein>
<reference evidence="10" key="1">
    <citation type="submission" date="2015-11" db="EMBL/GenBank/DDBJ databases">
        <title>De novo transcriptome assembly of four potential Pierce s Disease insect vectors from Arizona vineyards.</title>
        <authorList>
            <person name="Tassone E.E."/>
        </authorList>
    </citation>
    <scope>NUCLEOTIDE SEQUENCE</scope>
</reference>
<sequence>RRCGQSESARLRTWTRLSRSAGLCKSDKQVNCQWLSAVLVLTRCDPTISVAVAVSRTPASRVTPSLSSTPLSLGSHRYSESTIAQEKTAVMSESLPQVNIDEPRWDQSTYWGRAKYFFTTTNPLNIFCSSSELDRAKIIVDKYRRSESLEGYTIDDVYRAKELVDSAFHPDTGEKMFVIGRMSAQVPMNMTITGCMVTFYKSTPAVIFWQWVNQSFNALVNYTNRSGKSDISLEQLGKSYLLATGGALGTALTLNKLARRAPPLMGRLVPFAAVAAANCINIPFMRYRELEHGIPVYDSNNNHLGDSKKAAAIGIAAVVFSRIFMAAPGMVFTPMIMNSLDKRGLLRRIPWANAPMQIILCGICLTFATPMCCAFFPQKSPIQVNKLEAPLQEKASQLEPPPTVAFYNKGL</sequence>
<evidence type="ECO:0000256" key="6">
    <source>
        <dbReference type="ARBA" id="ARBA00022989"/>
    </source>
</evidence>
<keyword evidence="7" id="KW-0496">Mitochondrion</keyword>
<evidence type="ECO:0000256" key="9">
    <source>
        <dbReference type="SAM" id="Phobius"/>
    </source>
</evidence>
<dbReference type="GO" id="GO:0015075">
    <property type="term" value="F:monoatomic ion transmembrane transporter activity"/>
    <property type="evidence" value="ECO:0007669"/>
    <property type="project" value="InterPro"/>
</dbReference>
<comment type="subcellular location">
    <subcellularLocation>
        <location evidence="1">Mitochondrion membrane</location>
        <topology evidence="1">Multi-pass membrane protein</topology>
    </subcellularLocation>
</comment>
<name>A0A1B6M7G3_9HEMI</name>
<dbReference type="Pfam" id="PF03820">
    <property type="entry name" value="SFXNs"/>
    <property type="match status" value="1"/>
</dbReference>
<dbReference type="NCBIfam" id="TIGR00798">
    <property type="entry name" value="mtc"/>
    <property type="match status" value="1"/>
</dbReference>
<keyword evidence="4 9" id="KW-0812">Transmembrane</keyword>
<evidence type="ECO:0008006" key="11">
    <source>
        <dbReference type="Google" id="ProtNLM"/>
    </source>
</evidence>
<dbReference type="PANTHER" id="PTHR11153">
    <property type="entry name" value="SIDEROFLEXIN"/>
    <property type="match status" value="1"/>
</dbReference>
<evidence type="ECO:0000256" key="8">
    <source>
        <dbReference type="ARBA" id="ARBA00023136"/>
    </source>
</evidence>
<feature type="transmembrane region" description="Helical" evidence="9">
    <location>
        <begin position="310"/>
        <end position="337"/>
    </location>
</feature>
<feature type="non-terminal residue" evidence="10">
    <location>
        <position position="1"/>
    </location>
</feature>
<keyword evidence="3" id="KW-0813">Transport</keyword>
<evidence type="ECO:0000256" key="5">
    <source>
        <dbReference type="ARBA" id="ARBA00022970"/>
    </source>
</evidence>
<gene>
    <name evidence="10" type="ORF">g.15457</name>
</gene>